<gene>
    <name evidence="2" type="ORF">RFULGI_LOCUS15011</name>
</gene>
<organism evidence="2 3">
    <name type="scientific">Racocetra fulgida</name>
    <dbReference type="NCBI Taxonomy" id="60492"/>
    <lineage>
        <taxon>Eukaryota</taxon>
        <taxon>Fungi</taxon>
        <taxon>Fungi incertae sedis</taxon>
        <taxon>Mucoromycota</taxon>
        <taxon>Glomeromycotina</taxon>
        <taxon>Glomeromycetes</taxon>
        <taxon>Diversisporales</taxon>
        <taxon>Gigasporaceae</taxon>
        <taxon>Racocetra</taxon>
    </lineage>
</organism>
<feature type="compositionally biased region" description="Polar residues" evidence="1">
    <location>
        <begin position="69"/>
        <end position="85"/>
    </location>
</feature>
<comment type="caution">
    <text evidence="2">The sequence shown here is derived from an EMBL/GenBank/DDBJ whole genome shotgun (WGS) entry which is preliminary data.</text>
</comment>
<evidence type="ECO:0000313" key="3">
    <source>
        <dbReference type="Proteomes" id="UP000789396"/>
    </source>
</evidence>
<evidence type="ECO:0000256" key="1">
    <source>
        <dbReference type="SAM" id="MobiDB-lite"/>
    </source>
</evidence>
<dbReference type="Proteomes" id="UP000789396">
    <property type="component" value="Unassembled WGS sequence"/>
</dbReference>
<name>A0A9N9NXT2_9GLOM</name>
<keyword evidence="3" id="KW-1185">Reference proteome</keyword>
<reference evidence="2" key="1">
    <citation type="submission" date="2021-06" db="EMBL/GenBank/DDBJ databases">
        <authorList>
            <person name="Kallberg Y."/>
            <person name="Tangrot J."/>
            <person name="Rosling A."/>
        </authorList>
    </citation>
    <scope>NUCLEOTIDE SEQUENCE</scope>
    <source>
        <strain evidence="2">IN212</strain>
    </source>
</reference>
<dbReference type="AlphaFoldDB" id="A0A9N9NXT2"/>
<protein>
    <submittedName>
        <fullName evidence="2">14328_t:CDS:1</fullName>
    </submittedName>
</protein>
<feature type="region of interest" description="Disordered" evidence="1">
    <location>
        <begin position="42"/>
        <end position="93"/>
    </location>
</feature>
<feature type="non-terminal residue" evidence="2">
    <location>
        <position position="93"/>
    </location>
</feature>
<proteinExistence type="predicted"/>
<dbReference type="OrthoDB" id="2383622at2759"/>
<dbReference type="EMBL" id="CAJVPZ010046013">
    <property type="protein sequence ID" value="CAG8770261.1"/>
    <property type="molecule type" value="Genomic_DNA"/>
</dbReference>
<sequence>GIMYVKQNIRSAKQSINGLKKQIVSIQAECGRLNLSLSKYVGDSSVSSTSHNIEKSNKRDTKGRRKKNIITNTIAQQNKKNQSTETKTKQSKC</sequence>
<evidence type="ECO:0000313" key="2">
    <source>
        <dbReference type="EMBL" id="CAG8770261.1"/>
    </source>
</evidence>
<accession>A0A9N9NXT2</accession>